<protein>
    <submittedName>
        <fullName evidence="8">Protein NRT1/ PTR FAMILY 4.3</fullName>
    </submittedName>
</protein>
<organism evidence="8 9">
    <name type="scientific">Dichanthelium oligosanthes</name>
    <dbReference type="NCBI Taxonomy" id="888268"/>
    <lineage>
        <taxon>Eukaryota</taxon>
        <taxon>Viridiplantae</taxon>
        <taxon>Streptophyta</taxon>
        <taxon>Embryophyta</taxon>
        <taxon>Tracheophyta</taxon>
        <taxon>Spermatophyta</taxon>
        <taxon>Magnoliopsida</taxon>
        <taxon>Liliopsida</taxon>
        <taxon>Poales</taxon>
        <taxon>Poaceae</taxon>
        <taxon>PACMAD clade</taxon>
        <taxon>Panicoideae</taxon>
        <taxon>Panicodae</taxon>
        <taxon>Paniceae</taxon>
        <taxon>Dichantheliinae</taxon>
        <taxon>Dichanthelium</taxon>
    </lineage>
</organism>
<name>A0A1E5VSG8_9POAL</name>
<dbReference type="Proteomes" id="UP000095767">
    <property type="component" value="Unassembled WGS sequence"/>
</dbReference>
<dbReference type="OrthoDB" id="674001at2759"/>
<feature type="transmembrane region" description="Helical" evidence="7">
    <location>
        <begin position="449"/>
        <end position="470"/>
    </location>
</feature>
<evidence type="ECO:0000256" key="4">
    <source>
        <dbReference type="ARBA" id="ARBA00022989"/>
    </source>
</evidence>
<evidence type="ECO:0000256" key="5">
    <source>
        <dbReference type="ARBA" id="ARBA00023136"/>
    </source>
</evidence>
<evidence type="ECO:0000256" key="7">
    <source>
        <dbReference type="SAM" id="Phobius"/>
    </source>
</evidence>
<dbReference type="SUPFAM" id="SSF103473">
    <property type="entry name" value="MFS general substrate transporter"/>
    <property type="match status" value="1"/>
</dbReference>
<dbReference type="AlphaFoldDB" id="A0A1E5VSG8"/>
<feature type="transmembrane region" description="Helical" evidence="7">
    <location>
        <begin position="364"/>
        <end position="384"/>
    </location>
</feature>
<feature type="transmembrane region" description="Helical" evidence="7">
    <location>
        <begin position="575"/>
        <end position="594"/>
    </location>
</feature>
<evidence type="ECO:0000256" key="2">
    <source>
        <dbReference type="ARBA" id="ARBA00005982"/>
    </source>
</evidence>
<reference evidence="8 9" key="1">
    <citation type="submission" date="2016-09" db="EMBL/GenBank/DDBJ databases">
        <title>The draft genome of Dichanthelium oligosanthes: A C3 panicoid grass species.</title>
        <authorList>
            <person name="Studer A.J."/>
            <person name="Schnable J.C."/>
            <person name="Brutnell T.P."/>
        </authorList>
    </citation>
    <scope>NUCLEOTIDE SEQUENCE [LARGE SCALE GENOMIC DNA]</scope>
    <source>
        <strain evidence="9">cv. Kellogg 1175</strain>
        <tissue evidence="8">Leaf</tissue>
    </source>
</reference>
<feature type="transmembrane region" description="Helical" evidence="7">
    <location>
        <begin position="125"/>
        <end position="145"/>
    </location>
</feature>
<feature type="transmembrane region" description="Helical" evidence="7">
    <location>
        <begin position="416"/>
        <end position="437"/>
    </location>
</feature>
<dbReference type="GO" id="GO:0016020">
    <property type="term" value="C:membrane"/>
    <property type="evidence" value="ECO:0007669"/>
    <property type="project" value="UniProtKB-SubCell"/>
</dbReference>
<dbReference type="PANTHER" id="PTHR11654">
    <property type="entry name" value="OLIGOPEPTIDE TRANSPORTER-RELATED"/>
    <property type="match status" value="1"/>
</dbReference>
<keyword evidence="4 7" id="KW-1133">Transmembrane helix</keyword>
<feature type="transmembrane region" description="Helical" evidence="7">
    <location>
        <begin position="176"/>
        <end position="197"/>
    </location>
</feature>
<evidence type="ECO:0000313" key="9">
    <source>
        <dbReference type="Proteomes" id="UP000095767"/>
    </source>
</evidence>
<feature type="transmembrane region" description="Helical" evidence="7">
    <location>
        <begin position="248"/>
        <end position="271"/>
    </location>
</feature>
<dbReference type="Gene3D" id="1.20.1250.20">
    <property type="entry name" value="MFS general substrate transporter like domains"/>
    <property type="match status" value="1"/>
</dbReference>
<comment type="caution">
    <text evidence="8">The sequence shown here is derived from an EMBL/GenBank/DDBJ whole genome shotgun (WGS) entry which is preliminary data.</text>
</comment>
<dbReference type="Pfam" id="PF00854">
    <property type="entry name" value="PTR2"/>
    <property type="match status" value="1"/>
</dbReference>
<evidence type="ECO:0000256" key="1">
    <source>
        <dbReference type="ARBA" id="ARBA00004141"/>
    </source>
</evidence>
<sequence length="626" mass="66842">LPIPFCRIASSGARSSQLFLSCEREREGAMDMESSPAAEAASVDCRGRPARPRRHGGMRAAVFVLVFQAAQTMALAAVGSNLITYVFGELHFPLSQAANVVTNFVGTVFILSPLGGFLSDSYIGCFWTLLAFGAVELAGLILLSVQAHLPQLKSAPCNMLTMVGSCERASGFKATIFFLALYLVALGSGCVMPNMTAYGGDQFSGAAAEKDAKRLSTYFNLSYFGFCAGELVALTAIVWAQTRYGMDVGFGLAAAALGVGLVSLVSGAVFYRNKPPRGSIFTPIARVFVAAFTKRKQICPSGSSNPGNGGAGDPAAPVDDNFRHANKFRFLDKACIRIAPEPDTEPESAWRLCTEAEVQQAKTLLAVMPIVACTIVFNTVLAQLQTFSVQQGSVMDTRLAPGTSSSFRIPPASLQAIPYAMLLALVPAYELLLVPLMRRLTGTRSGITPLQRIGVGLCMVALSMAAAALVERKRRDAAVSGGGVGQQLSVLWLVPQFLIFGVSELFTNVGLMEFFYKQAAAGTMQAFFMALFYCSFSFGFFLSSVLVSLVNRATARGGGRGWLGENDLNKDRLDLFYWVLAALSVLNFFCYLLCARWYNSGAGASNDEAASGEVASEDDDDGKGLI</sequence>
<keyword evidence="3 7" id="KW-0812">Transmembrane</keyword>
<gene>
    <name evidence="8" type="ORF">BAE44_0010927</name>
</gene>
<evidence type="ECO:0000256" key="6">
    <source>
        <dbReference type="SAM" id="MobiDB-lite"/>
    </source>
</evidence>
<dbReference type="GO" id="GO:0022857">
    <property type="term" value="F:transmembrane transporter activity"/>
    <property type="evidence" value="ECO:0007669"/>
    <property type="project" value="InterPro"/>
</dbReference>
<dbReference type="InterPro" id="IPR036259">
    <property type="entry name" value="MFS_trans_sf"/>
</dbReference>
<evidence type="ECO:0000313" key="8">
    <source>
        <dbReference type="EMBL" id="OEL28055.1"/>
    </source>
</evidence>
<keyword evidence="9" id="KW-1185">Reference proteome</keyword>
<feature type="transmembrane region" description="Helical" evidence="7">
    <location>
        <begin position="60"/>
        <end position="88"/>
    </location>
</feature>
<accession>A0A1E5VSG8</accession>
<feature type="transmembrane region" description="Helical" evidence="7">
    <location>
        <begin position="218"/>
        <end position="242"/>
    </location>
</feature>
<evidence type="ECO:0000256" key="3">
    <source>
        <dbReference type="ARBA" id="ARBA00022692"/>
    </source>
</evidence>
<feature type="transmembrane region" description="Helical" evidence="7">
    <location>
        <begin position="490"/>
        <end position="515"/>
    </location>
</feature>
<dbReference type="EMBL" id="LWDX02030927">
    <property type="protein sequence ID" value="OEL28055.1"/>
    <property type="molecule type" value="Genomic_DNA"/>
</dbReference>
<feature type="transmembrane region" description="Helical" evidence="7">
    <location>
        <begin position="100"/>
        <end position="118"/>
    </location>
</feature>
<feature type="region of interest" description="Disordered" evidence="6">
    <location>
        <begin position="604"/>
        <end position="626"/>
    </location>
</feature>
<proteinExistence type="inferred from homology"/>
<feature type="non-terminal residue" evidence="8">
    <location>
        <position position="1"/>
    </location>
</feature>
<feature type="transmembrane region" description="Helical" evidence="7">
    <location>
        <begin position="527"/>
        <end position="550"/>
    </location>
</feature>
<keyword evidence="5 7" id="KW-0472">Membrane</keyword>
<comment type="subcellular location">
    <subcellularLocation>
        <location evidence="1">Membrane</location>
        <topology evidence="1">Multi-pass membrane protein</topology>
    </subcellularLocation>
</comment>
<dbReference type="InterPro" id="IPR000109">
    <property type="entry name" value="POT_fam"/>
</dbReference>
<feature type="compositionally biased region" description="Acidic residues" evidence="6">
    <location>
        <begin position="615"/>
        <end position="626"/>
    </location>
</feature>
<comment type="similarity">
    <text evidence="2">Belongs to the major facilitator superfamily. Proton-dependent oligopeptide transporter (POT/PTR) (TC 2.A.17) family.</text>
</comment>